<dbReference type="EMBL" id="WOWK01000024">
    <property type="protein sequence ID" value="KAF0327297.1"/>
    <property type="molecule type" value="Genomic_DNA"/>
</dbReference>
<dbReference type="Proteomes" id="UP000434172">
    <property type="component" value="Unassembled WGS sequence"/>
</dbReference>
<reference evidence="1 2" key="1">
    <citation type="submission" date="2019-12" db="EMBL/GenBank/DDBJ databases">
        <title>A genome sequence resource for the geographically widespread anthracnose pathogen Colletotrichum asianum.</title>
        <authorList>
            <person name="Meng Y."/>
        </authorList>
    </citation>
    <scope>NUCLEOTIDE SEQUENCE [LARGE SCALE GENOMIC DNA]</scope>
    <source>
        <strain evidence="1 2">ICMP 18580</strain>
    </source>
</reference>
<proteinExistence type="predicted"/>
<comment type="caution">
    <text evidence="1">The sequence shown here is derived from an EMBL/GenBank/DDBJ whole genome shotgun (WGS) entry which is preliminary data.</text>
</comment>
<gene>
    <name evidence="1" type="ORF">GQ607_005486</name>
</gene>
<dbReference type="AlphaFoldDB" id="A0A8H3WK53"/>
<protein>
    <submittedName>
        <fullName evidence="1">Uncharacterized protein</fullName>
    </submittedName>
</protein>
<accession>A0A8H3WK53</accession>
<feature type="non-terminal residue" evidence="1">
    <location>
        <position position="1"/>
    </location>
</feature>
<evidence type="ECO:0000313" key="2">
    <source>
        <dbReference type="Proteomes" id="UP000434172"/>
    </source>
</evidence>
<name>A0A8H3WK53_9PEZI</name>
<evidence type="ECO:0000313" key="1">
    <source>
        <dbReference type="EMBL" id="KAF0327297.1"/>
    </source>
</evidence>
<keyword evidence="2" id="KW-1185">Reference proteome</keyword>
<organism evidence="1 2">
    <name type="scientific">Colletotrichum asianum</name>
    <dbReference type="NCBI Taxonomy" id="702518"/>
    <lineage>
        <taxon>Eukaryota</taxon>
        <taxon>Fungi</taxon>
        <taxon>Dikarya</taxon>
        <taxon>Ascomycota</taxon>
        <taxon>Pezizomycotina</taxon>
        <taxon>Sordariomycetes</taxon>
        <taxon>Hypocreomycetidae</taxon>
        <taxon>Glomerellales</taxon>
        <taxon>Glomerellaceae</taxon>
        <taxon>Colletotrichum</taxon>
        <taxon>Colletotrichum gloeosporioides species complex</taxon>
    </lineage>
</organism>
<sequence length="200" mass="22461">LPAPVLSFAPAGSGRSIHHQPNQPYHNCSILTLFFFFSFFPRHRCCCCCCNCNCCRILVPPSLILVVILFPSANPHHPHSWSISRPPFPPTYSSSSLCAYSAPPTYPESTLSFFHKQGTLPLNRVVFLVFGWEHTLPILLLHTHLSVQLCPLHPIESASASASALFPRSINIRIQLYRPQYPQRPGFTLAHRPQSDLVFC</sequence>